<dbReference type="GO" id="GO:0043138">
    <property type="term" value="F:3'-5' DNA helicase activity"/>
    <property type="evidence" value="ECO:0007669"/>
    <property type="project" value="UniProtKB-EC"/>
</dbReference>
<dbReference type="SMART" id="SM00490">
    <property type="entry name" value="HELICc"/>
    <property type="match status" value="1"/>
</dbReference>
<feature type="domain" description="Helicase ATP-binding" evidence="9">
    <location>
        <begin position="55"/>
        <end position="232"/>
    </location>
</feature>
<keyword evidence="12" id="KW-1185">Reference proteome</keyword>
<evidence type="ECO:0000256" key="5">
    <source>
        <dbReference type="ARBA" id="ARBA00023235"/>
    </source>
</evidence>
<reference evidence="11" key="1">
    <citation type="submission" date="2023-03" db="EMBL/GenBank/DDBJ databases">
        <title>Massive genome expansion in bonnet fungi (Mycena s.s.) driven by repeated elements and novel gene families across ecological guilds.</title>
        <authorList>
            <consortium name="Lawrence Berkeley National Laboratory"/>
            <person name="Harder C.B."/>
            <person name="Miyauchi S."/>
            <person name="Viragh M."/>
            <person name="Kuo A."/>
            <person name="Thoen E."/>
            <person name="Andreopoulos B."/>
            <person name="Lu D."/>
            <person name="Skrede I."/>
            <person name="Drula E."/>
            <person name="Henrissat B."/>
            <person name="Morin E."/>
            <person name="Kohler A."/>
            <person name="Barry K."/>
            <person name="LaButti K."/>
            <person name="Morin E."/>
            <person name="Salamov A."/>
            <person name="Lipzen A."/>
            <person name="Mereny Z."/>
            <person name="Hegedus B."/>
            <person name="Baldrian P."/>
            <person name="Stursova M."/>
            <person name="Weitz H."/>
            <person name="Taylor A."/>
            <person name="Grigoriev I.V."/>
            <person name="Nagy L.G."/>
            <person name="Martin F."/>
            <person name="Kauserud H."/>
        </authorList>
    </citation>
    <scope>NUCLEOTIDE SEQUENCE</scope>
    <source>
        <strain evidence="11">CBHHK200</strain>
    </source>
</reference>
<comment type="catalytic activity">
    <reaction evidence="6">
        <text>Couples ATP hydrolysis with the unwinding of duplex DNA by translocating in the 3'-5' direction.</text>
        <dbReference type="EC" id="5.6.2.4"/>
    </reaction>
</comment>
<keyword evidence="11" id="KW-0378">Hydrolase</keyword>
<feature type="region of interest" description="Disordered" evidence="8">
    <location>
        <begin position="661"/>
        <end position="683"/>
    </location>
</feature>
<sequence>MPPRQKAKTALPSRTQAAANTRKPLTKAELVGLADLMRAKFESPHRARQYQMDGIEAQLQMRDVLVHAGTGMGKTTIAAGPYAHPTSAGKVTLMISPLIALHDEQVETFRDEFKLKATAVNSSNGGCKVEVLQEIVRGDYQIVLISPEMALSRRFIREVLRNADFGRRIMSVVVDEAHVVSHWGASFRKKYGTLGMIRAFLPRGTPVVALSATLPARVRNDVLSKLQFGQDYANIDVGNDRPNVSIVVRGIHYPLNTYADLDFIVAGIRTKEDIKKTFIYADNIATGVEIIDHLMSLLPPELQHVVQGYDAPFRPYNAALSKEYRRKAMELFKAGTIRILVCTDAAGMGCNIPDIDVVVQWKLPASISLFVQRAGRAARASGRTGLTILLVEPSAYGIDLAEGIATKTSGGKGKKKGEKEKETNAEKREKAKKKKEYAKLRGVQRGGAGGKHDTIFVVETPALDPEAQDEGLLVFVQTMKCRRAVLTEIYNNKPAQPTAPCCDICCPQLLNKTRPGKSPAVARQSAIKRGEVNTDVQTALHQWRVKIKARDYPTPLYTASAIMRDETIALLSSVGPIDSRENLQTILAGQWTWWNEYGEELYSCLAALTIPPMVPLPPKRRGTKRGLEGVVEEEDNITSKRRHTVQVPPIAAGTDVTASAPVASGSGVPTTRKARAKKPALSKEEVDRLNREAFLAADMENLARATAFVRSSVGSSNIVPQNNNSTM</sequence>
<dbReference type="InterPro" id="IPR011545">
    <property type="entry name" value="DEAD/DEAH_box_helicase_dom"/>
</dbReference>
<evidence type="ECO:0000256" key="2">
    <source>
        <dbReference type="ARBA" id="ARBA00022741"/>
    </source>
</evidence>
<keyword evidence="4" id="KW-0238">DNA-binding</keyword>
<protein>
    <recommendedName>
        <fullName evidence="7">DNA 3'-5' helicase</fullName>
        <ecNumber evidence="7">5.6.2.4</ecNumber>
    </recommendedName>
</protein>
<evidence type="ECO:0000256" key="6">
    <source>
        <dbReference type="ARBA" id="ARBA00034617"/>
    </source>
</evidence>
<dbReference type="GO" id="GO:0005737">
    <property type="term" value="C:cytoplasm"/>
    <property type="evidence" value="ECO:0007669"/>
    <property type="project" value="TreeGrafter"/>
</dbReference>
<evidence type="ECO:0000313" key="11">
    <source>
        <dbReference type="EMBL" id="KAJ7035030.1"/>
    </source>
</evidence>
<comment type="similarity">
    <text evidence="1">Belongs to the helicase family. RecQ subfamily.</text>
</comment>
<dbReference type="GO" id="GO:0009378">
    <property type="term" value="F:four-way junction helicase activity"/>
    <property type="evidence" value="ECO:0007669"/>
    <property type="project" value="TreeGrafter"/>
</dbReference>
<feature type="region of interest" description="Disordered" evidence="8">
    <location>
        <begin position="1"/>
        <end position="22"/>
    </location>
</feature>
<dbReference type="PANTHER" id="PTHR13710:SF105">
    <property type="entry name" value="ATP-DEPENDENT DNA HELICASE Q1"/>
    <property type="match status" value="1"/>
</dbReference>
<accession>A0AAD6X499</accession>
<dbReference type="SUPFAM" id="SSF52540">
    <property type="entry name" value="P-loop containing nucleoside triphosphate hydrolases"/>
    <property type="match status" value="1"/>
</dbReference>
<dbReference type="GO" id="GO:0003677">
    <property type="term" value="F:DNA binding"/>
    <property type="evidence" value="ECO:0007669"/>
    <property type="project" value="UniProtKB-KW"/>
</dbReference>
<keyword evidence="2" id="KW-0547">Nucleotide-binding</keyword>
<dbReference type="Proteomes" id="UP001218188">
    <property type="component" value="Unassembled WGS sequence"/>
</dbReference>
<keyword evidence="3" id="KW-0067">ATP-binding</keyword>
<name>A0AAD6X499_9AGAR</name>
<evidence type="ECO:0000256" key="4">
    <source>
        <dbReference type="ARBA" id="ARBA00023125"/>
    </source>
</evidence>
<dbReference type="InterPro" id="IPR027417">
    <property type="entry name" value="P-loop_NTPase"/>
</dbReference>
<comment type="caution">
    <text evidence="11">The sequence shown here is derived from an EMBL/GenBank/DDBJ whole genome shotgun (WGS) entry which is preliminary data.</text>
</comment>
<evidence type="ECO:0000256" key="8">
    <source>
        <dbReference type="SAM" id="MobiDB-lite"/>
    </source>
</evidence>
<evidence type="ECO:0000259" key="9">
    <source>
        <dbReference type="PROSITE" id="PS51192"/>
    </source>
</evidence>
<dbReference type="InterPro" id="IPR014001">
    <property type="entry name" value="Helicase_ATP-bd"/>
</dbReference>
<evidence type="ECO:0000259" key="10">
    <source>
        <dbReference type="PROSITE" id="PS51194"/>
    </source>
</evidence>
<dbReference type="Gene3D" id="3.40.50.300">
    <property type="entry name" value="P-loop containing nucleotide triphosphate hydrolases"/>
    <property type="match status" value="2"/>
</dbReference>
<keyword evidence="5" id="KW-0413">Isomerase</keyword>
<dbReference type="EC" id="5.6.2.4" evidence="7"/>
<evidence type="ECO:0000256" key="1">
    <source>
        <dbReference type="ARBA" id="ARBA00005446"/>
    </source>
</evidence>
<dbReference type="GO" id="GO:0005694">
    <property type="term" value="C:chromosome"/>
    <property type="evidence" value="ECO:0007669"/>
    <property type="project" value="TreeGrafter"/>
</dbReference>
<dbReference type="EMBL" id="JARJCM010000053">
    <property type="protein sequence ID" value="KAJ7035030.1"/>
    <property type="molecule type" value="Genomic_DNA"/>
</dbReference>
<feature type="domain" description="Helicase C-terminal" evidence="10">
    <location>
        <begin position="260"/>
        <end position="422"/>
    </location>
</feature>
<dbReference type="GO" id="GO:0016787">
    <property type="term" value="F:hydrolase activity"/>
    <property type="evidence" value="ECO:0007669"/>
    <property type="project" value="UniProtKB-KW"/>
</dbReference>
<dbReference type="PROSITE" id="PS51194">
    <property type="entry name" value="HELICASE_CTER"/>
    <property type="match status" value="1"/>
</dbReference>
<dbReference type="PANTHER" id="PTHR13710">
    <property type="entry name" value="DNA HELICASE RECQ FAMILY MEMBER"/>
    <property type="match status" value="1"/>
</dbReference>
<dbReference type="GO" id="GO:0000724">
    <property type="term" value="P:double-strand break repair via homologous recombination"/>
    <property type="evidence" value="ECO:0007669"/>
    <property type="project" value="TreeGrafter"/>
</dbReference>
<evidence type="ECO:0000256" key="3">
    <source>
        <dbReference type="ARBA" id="ARBA00022840"/>
    </source>
</evidence>
<feature type="compositionally biased region" description="Basic and acidic residues" evidence="8">
    <location>
        <begin position="417"/>
        <end position="429"/>
    </location>
</feature>
<gene>
    <name evidence="11" type="ORF">C8F04DRAFT_1037968</name>
</gene>
<dbReference type="AlphaFoldDB" id="A0AAD6X499"/>
<dbReference type="PROSITE" id="PS51192">
    <property type="entry name" value="HELICASE_ATP_BIND_1"/>
    <property type="match status" value="1"/>
</dbReference>
<dbReference type="InterPro" id="IPR001650">
    <property type="entry name" value="Helicase_C-like"/>
</dbReference>
<proteinExistence type="inferred from homology"/>
<dbReference type="Pfam" id="PF00270">
    <property type="entry name" value="DEAD"/>
    <property type="match status" value="1"/>
</dbReference>
<feature type="region of interest" description="Disordered" evidence="8">
    <location>
        <begin position="408"/>
        <end position="437"/>
    </location>
</feature>
<evidence type="ECO:0000313" key="12">
    <source>
        <dbReference type="Proteomes" id="UP001218188"/>
    </source>
</evidence>
<dbReference type="GO" id="GO:0005524">
    <property type="term" value="F:ATP binding"/>
    <property type="evidence" value="ECO:0007669"/>
    <property type="project" value="UniProtKB-KW"/>
</dbReference>
<dbReference type="Pfam" id="PF00271">
    <property type="entry name" value="Helicase_C"/>
    <property type="match status" value="1"/>
</dbReference>
<dbReference type="SMART" id="SM00487">
    <property type="entry name" value="DEXDc"/>
    <property type="match status" value="1"/>
</dbReference>
<organism evidence="11 12">
    <name type="scientific">Mycena alexandri</name>
    <dbReference type="NCBI Taxonomy" id="1745969"/>
    <lineage>
        <taxon>Eukaryota</taxon>
        <taxon>Fungi</taxon>
        <taxon>Dikarya</taxon>
        <taxon>Basidiomycota</taxon>
        <taxon>Agaricomycotina</taxon>
        <taxon>Agaricomycetes</taxon>
        <taxon>Agaricomycetidae</taxon>
        <taxon>Agaricales</taxon>
        <taxon>Marasmiineae</taxon>
        <taxon>Mycenaceae</taxon>
        <taxon>Mycena</taxon>
    </lineage>
</organism>
<evidence type="ECO:0000256" key="7">
    <source>
        <dbReference type="ARBA" id="ARBA00034808"/>
    </source>
</evidence>